<feature type="region of interest" description="Disordered" evidence="1">
    <location>
        <begin position="277"/>
        <end position="340"/>
    </location>
</feature>
<accession>A0A9W8JKZ7</accession>
<dbReference type="EMBL" id="JANBPK010000710">
    <property type="protein sequence ID" value="KAJ2934769.1"/>
    <property type="molecule type" value="Genomic_DNA"/>
</dbReference>
<dbReference type="Proteomes" id="UP001140091">
    <property type="component" value="Unassembled WGS sequence"/>
</dbReference>
<dbReference type="OrthoDB" id="3340520at2759"/>
<reference evidence="2" key="1">
    <citation type="submission" date="2022-06" db="EMBL/GenBank/DDBJ databases">
        <title>Genome Sequence of Candolleomyces eurysporus.</title>
        <authorList>
            <person name="Buettner E."/>
        </authorList>
    </citation>
    <scope>NUCLEOTIDE SEQUENCE</scope>
    <source>
        <strain evidence="2">VTCC 930004</strain>
    </source>
</reference>
<evidence type="ECO:0000313" key="2">
    <source>
        <dbReference type="EMBL" id="KAJ2934769.1"/>
    </source>
</evidence>
<feature type="non-terminal residue" evidence="2">
    <location>
        <position position="1"/>
    </location>
</feature>
<dbReference type="AlphaFoldDB" id="A0A9W8JKZ7"/>
<sequence>MPTPPTPPILLDQPTLWTTLTNTTPTSLIIILFGTALLIKALLASAMPPCKSGTASRPRAYILHTSVTHGRYLPVESKHAFTYPALFMLVSLRALEEHALNLGLTTKSFWAWAFGYGGPKRRLTAISPRGYLSSGKEGEKGRVVERLEEVLRRDRDWRGPRGPEDGKKEKEAQERIVVEDAWMLTMPSFVGWEGINPLTVYFVYSPPEGRREGGEESVFTFVVLEIHNTFGESHVHVLRVGEEEDREELRGRGYDHQWTFPRQFHVSPFNDRSGYYTVSVKRPSHPPTPTLCSESAEPPKPTVRVQLYTDRAPSSSPNPLSPNPPSPDPEHPNSYFPTPNADFRGELKLTAILRPTESIPLNGSVLPLLKSLMKMPFDLLLTTARIDYQAFILHYGKPRRK</sequence>
<proteinExistence type="predicted"/>
<gene>
    <name evidence="2" type="ORF">H1R20_g2323</name>
</gene>
<name>A0A9W8JKZ7_9AGAR</name>
<organism evidence="2 3">
    <name type="scientific">Candolleomyces eurysporus</name>
    <dbReference type="NCBI Taxonomy" id="2828524"/>
    <lineage>
        <taxon>Eukaryota</taxon>
        <taxon>Fungi</taxon>
        <taxon>Dikarya</taxon>
        <taxon>Basidiomycota</taxon>
        <taxon>Agaricomycotina</taxon>
        <taxon>Agaricomycetes</taxon>
        <taxon>Agaricomycetidae</taxon>
        <taxon>Agaricales</taxon>
        <taxon>Agaricineae</taxon>
        <taxon>Psathyrellaceae</taxon>
        <taxon>Candolleomyces</taxon>
    </lineage>
</organism>
<dbReference type="Pfam" id="PF07103">
    <property type="entry name" value="DUF1365"/>
    <property type="match status" value="1"/>
</dbReference>
<keyword evidence="3" id="KW-1185">Reference proteome</keyword>
<evidence type="ECO:0000313" key="3">
    <source>
        <dbReference type="Proteomes" id="UP001140091"/>
    </source>
</evidence>
<dbReference type="InterPro" id="IPR010775">
    <property type="entry name" value="DUF1365"/>
</dbReference>
<comment type="caution">
    <text evidence="2">The sequence shown here is derived from an EMBL/GenBank/DDBJ whole genome shotgun (WGS) entry which is preliminary data.</text>
</comment>
<protein>
    <submittedName>
        <fullName evidence="2">Uncharacterized protein</fullName>
    </submittedName>
</protein>
<dbReference type="PANTHER" id="PTHR33973">
    <property type="entry name" value="OS07G0153300 PROTEIN"/>
    <property type="match status" value="1"/>
</dbReference>
<evidence type="ECO:0000256" key="1">
    <source>
        <dbReference type="SAM" id="MobiDB-lite"/>
    </source>
</evidence>
<dbReference type="PANTHER" id="PTHR33973:SF4">
    <property type="entry name" value="OS07G0153300 PROTEIN"/>
    <property type="match status" value="1"/>
</dbReference>